<sequence length="115" mass="13416">MAEDDEDSAEEEYKFPELHRDEELDHDGVEQVVIERFVRYRLPFLLKVKDEMDQGKVLTEGELVLMSRMVTRAHRFNDLVYDHPELKETVAKIIDLIHVIVGEAVHNATEPDDRG</sequence>
<evidence type="ECO:0000313" key="1">
    <source>
        <dbReference type="EMBL" id="PLW86060.1"/>
    </source>
</evidence>
<evidence type="ECO:0000313" key="2">
    <source>
        <dbReference type="Proteomes" id="UP000235162"/>
    </source>
</evidence>
<keyword evidence="2" id="KW-1185">Reference proteome</keyword>
<dbReference type="RefSeq" id="WP_084198712.1">
    <property type="nucleotide sequence ID" value="NZ_BMYL01000002.1"/>
</dbReference>
<name>A0AAP8ME15_9GAMM</name>
<accession>A0AAP8ME15</accession>
<reference evidence="1 2" key="1">
    <citation type="submission" date="2018-01" db="EMBL/GenBank/DDBJ databases">
        <title>The draft genome sequence of Halioglobus japonicus S1-36.</title>
        <authorList>
            <person name="Du Z.-J."/>
            <person name="Shi M.-J."/>
        </authorList>
    </citation>
    <scope>NUCLEOTIDE SEQUENCE [LARGE SCALE GENOMIC DNA]</scope>
    <source>
        <strain evidence="1 2">S1-36</strain>
    </source>
</reference>
<dbReference type="AlphaFoldDB" id="A0AAP8ME15"/>
<dbReference type="EMBL" id="PKUR01000002">
    <property type="protein sequence ID" value="PLW86060.1"/>
    <property type="molecule type" value="Genomic_DNA"/>
</dbReference>
<proteinExistence type="predicted"/>
<protein>
    <submittedName>
        <fullName evidence="1">Uncharacterized protein</fullName>
    </submittedName>
</protein>
<gene>
    <name evidence="1" type="ORF">C0029_06295</name>
</gene>
<comment type="caution">
    <text evidence="1">The sequence shown here is derived from an EMBL/GenBank/DDBJ whole genome shotgun (WGS) entry which is preliminary data.</text>
</comment>
<organism evidence="1 2">
    <name type="scientific">Halioglobus japonicus</name>
    <dbReference type="NCBI Taxonomy" id="930805"/>
    <lineage>
        <taxon>Bacteria</taxon>
        <taxon>Pseudomonadati</taxon>
        <taxon>Pseudomonadota</taxon>
        <taxon>Gammaproteobacteria</taxon>
        <taxon>Cellvibrionales</taxon>
        <taxon>Halieaceae</taxon>
        <taxon>Halioglobus</taxon>
    </lineage>
</organism>
<dbReference type="KEGG" id="hja:BST95_07250"/>
<dbReference type="Proteomes" id="UP000235162">
    <property type="component" value="Unassembled WGS sequence"/>
</dbReference>